<dbReference type="InterPro" id="IPR022781">
    <property type="entry name" value="Flagellar_biosynth_FliO"/>
</dbReference>
<feature type="region of interest" description="Disordered" evidence="6">
    <location>
        <begin position="41"/>
        <end position="63"/>
    </location>
</feature>
<evidence type="ECO:0000256" key="1">
    <source>
        <dbReference type="ARBA" id="ARBA00004236"/>
    </source>
</evidence>
<evidence type="ECO:0000256" key="5">
    <source>
        <dbReference type="ARBA" id="ARBA00023136"/>
    </source>
</evidence>
<dbReference type="AlphaFoldDB" id="A0A9J6RB35"/>
<evidence type="ECO:0000256" key="2">
    <source>
        <dbReference type="ARBA" id="ARBA00022475"/>
    </source>
</evidence>
<dbReference type="EMBL" id="JAPRAT010000007">
    <property type="protein sequence ID" value="MCZ0702574.1"/>
    <property type="molecule type" value="Genomic_DNA"/>
</dbReference>
<dbReference type="Proteomes" id="UP001084197">
    <property type="component" value="Unassembled WGS sequence"/>
</dbReference>
<comment type="caution">
    <text evidence="8">The sequence shown here is derived from an EMBL/GenBank/DDBJ whole genome shotgun (WGS) entry which is preliminary data.</text>
</comment>
<reference evidence="8" key="1">
    <citation type="submission" date="2022-11" db="EMBL/GenBank/DDBJ databases">
        <title>WGS of Natronobacillus azotifigens 24KS-1, an anaerobic diazotrophic haloalkaliphile from soda-rich habitats.</title>
        <authorList>
            <person name="Sorokin D.Y."/>
            <person name="Merkel A.Y."/>
        </authorList>
    </citation>
    <scope>NUCLEOTIDE SEQUENCE</scope>
    <source>
        <strain evidence="8">24KS-1</strain>
    </source>
</reference>
<evidence type="ECO:0000256" key="4">
    <source>
        <dbReference type="ARBA" id="ARBA00022989"/>
    </source>
</evidence>
<keyword evidence="3 7" id="KW-0812">Transmembrane</keyword>
<sequence>MMKILLVFVTSLFVLFLFPEFTIAEDNSNGFVNELFENDSMNDNETETDEAETIESPPATESNLLGGDNNMNPFIIFVQIILALGVILGLIYLLLKLFNRNGKLSKHGEMLENYGGVSLGSNKSMQIIRIGKQFFVVGVGENVEMLTEITDEETKTTLLQEREESQLQANQIIETIGNKFKRMSNKTQSDQHEKTSDPFASMFKNELHAMKEKRKMIRDQQKEEDTHE</sequence>
<proteinExistence type="predicted"/>
<organism evidence="8 9">
    <name type="scientific">Natronobacillus azotifigens</name>
    <dbReference type="NCBI Taxonomy" id="472978"/>
    <lineage>
        <taxon>Bacteria</taxon>
        <taxon>Bacillati</taxon>
        <taxon>Bacillota</taxon>
        <taxon>Bacilli</taxon>
        <taxon>Bacillales</taxon>
        <taxon>Bacillaceae</taxon>
        <taxon>Natronobacillus</taxon>
    </lineage>
</organism>
<feature type="compositionally biased region" description="Acidic residues" evidence="6">
    <location>
        <begin position="41"/>
        <end position="53"/>
    </location>
</feature>
<keyword evidence="9" id="KW-1185">Reference proteome</keyword>
<accession>A0A9J6RB35</accession>
<keyword evidence="8" id="KW-0282">Flagellum</keyword>
<evidence type="ECO:0000313" key="9">
    <source>
        <dbReference type="Proteomes" id="UP001084197"/>
    </source>
</evidence>
<feature type="transmembrane region" description="Helical" evidence="7">
    <location>
        <begin position="74"/>
        <end position="95"/>
    </location>
</feature>
<evidence type="ECO:0000256" key="3">
    <source>
        <dbReference type="ARBA" id="ARBA00022692"/>
    </source>
</evidence>
<keyword evidence="8" id="KW-0969">Cilium</keyword>
<keyword evidence="4 7" id="KW-1133">Transmembrane helix</keyword>
<keyword evidence="2" id="KW-1003">Cell membrane</keyword>
<dbReference type="RefSeq" id="WP_268779346.1">
    <property type="nucleotide sequence ID" value="NZ_JAPRAT010000007.1"/>
</dbReference>
<evidence type="ECO:0000313" key="8">
    <source>
        <dbReference type="EMBL" id="MCZ0702574.1"/>
    </source>
</evidence>
<dbReference type="GO" id="GO:0044781">
    <property type="term" value="P:bacterial-type flagellum organization"/>
    <property type="evidence" value="ECO:0007669"/>
    <property type="project" value="InterPro"/>
</dbReference>
<dbReference type="GO" id="GO:0016020">
    <property type="term" value="C:membrane"/>
    <property type="evidence" value="ECO:0007669"/>
    <property type="project" value="InterPro"/>
</dbReference>
<keyword evidence="5 7" id="KW-0472">Membrane</keyword>
<comment type="subcellular location">
    <subcellularLocation>
        <location evidence="1">Cell membrane</location>
    </subcellularLocation>
</comment>
<feature type="region of interest" description="Disordered" evidence="6">
    <location>
        <begin position="181"/>
        <end position="200"/>
    </location>
</feature>
<evidence type="ECO:0000256" key="6">
    <source>
        <dbReference type="SAM" id="MobiDB-lite"/>
    </source>
</evidence>
<keyword evidence="8" id="KW-0966">Cell projection</keyword>
<protein>
    <submittedName>
        <fullName evidence="8">Flagellar biosynthetic protein FliO</fullName>
    </submittedName>
</protein>
<evidence type="ECO:0000256" key="7">
    <source>
        <dbReference type="SAM" id="Phobius"/>
    </source>
</evidence>
<dbReference type="Pfam" id="PF04347">
    <property type="entry name" value="FliO"/>
    <property type="match status" value="1"/>
</dbReference>
<gene>
    <name evidence="8" type="ORF">OWO01_05035</name>
</gene>
<name>A0A9J6RB35_9BACI</name>